<accession>A0ACD3Z6R1</accession>
<evidence type="ECO:0000313" key="2">
    <source>
        <dbReference type="Proteomes" id="UP000830768"/>
    </source>
</evidence>
<reference evidence="1" key="1">
    <citation type="submission" date="2021-11" db="EMBL/GenBank/DDBJ databases">
        <title>Fusarium solani-melongenae Genome sequencing and assembly.</title>
        <authorList>
            <person name="Xie S."/>
            <person name="Huang L."/>
            <person name="Zhang X."/>
        </authorList>
    </citation>
    <scope>NUCLEOTIDE SEQUENCE</scope>
    <source>
        <strain evidence="1">CRI 24-3</strain>
    </source>
</reference>
<dbReference type="EMBL" id="CP090035">
    <property type="protein sequence ID" value="UPK96841.1"/>
    <property type="molecule type" value="Genomic_DNA"/>
</dbReference>
<name>A0ACD3Z6R1_FUSSC</name>
<dbReference type="Proteomes" id="UP000830768">
    <property type="component" value="Chromosome 6"/>
</dbReference>
<sequence length="300" mass="32861">MDKCWFVLSQTHLAPPREADEDGAFKQTGPLCLGHFIKDLKHLDHVINTSGPEPFPLDMPVYRAGPIEFEWDSNRGCGFDVSVGADVPSVPGINAKASIGLALKKSLGTSWQIDQLETLTVDPSRAYINRCLVSEQIVEFLEDNKFGPTWKIFIVTGLKIVRGNSTQKISHGRERGINGGPGVGVAGIAELSVQGGFSSATSTSTSAKNTHDFVWAVRLSKITKGLFDKKWSRRIYSKGATFDMKESDIHAHIESILLDEGLEDSEVFMMENDDDDDDEASLGNIVIPAQLATTEDQYST</sequence>
<gene>
    <name evidence="1" type="ORF">LCI18_007776</name>
</gene>
<keyword evidence="2" id="KW-1185">Reference proteome</keyword>
<protein>
    <submittedName>
        <fullName evidence="1">Uncharacterized protein</fullName>
    </submittedName>
</protein>
<evidence type="ECO:0000313" key="1">
    <source>
        <dbReference type="EMBL" id="UPK96841.1"/>
    </source>
</evidence>
<organism evidence="1 2">
    <name type="scientific">Fusarium solani subsp. cucurbitae</name>
    <name type="common">Neocosmosporum cucurbitae</name>
    <dbReference type="NCBI Taxonomy" id="2747967"/>
    <lineage>
        <taxon>Eukaryota</taxon>
        <taxon>Fungi</taxon>
        <taxon>Dikarya</taxon>
        <taxon>Ascomycota</taxon>
        <taxon>Pezizomycotina</taxon>
        <taxon>Sordariomycetes</taxon>
        <taxon>Hypocreomycetidae</taxon>
        <taxon>Hypocreales</taxon>
        <taxon>Nectriaceae</taxon>
        <taxon>Fusarium</taxon>
        <taxon>Fusarium solani species complex</taxon>
    </lineage>
</organism>
<proteinExistence type="predicted"/>